<evidence type="ECO:0000256" key="6">
    <source>
        <dbReference type="ARBA" id="ARBA00023136"/>
    </source>
</evidence>
<feature type="domain" description="CSC1/OSCA1-like cytosolic" evidence="10">
    <location>
        <begin position="114"/>
        <end position="275"/>
    </location>
</feature>
<keyword evidence="5 7" id="KW-1133">Transmembrane helix</keyword>
<keyword evidence="4 7" id="KW-0812">Transmembrane</keyword>
<reference evidence="11" key="4">
    <citation type="submission" date="2025-08" db="UniProtKB">
        <authorList>
            <consortium name="Ensembl"/>
        </authorList>
    </citation>
    <scope>IDENTIFICATION</scope>
</reference>
<gene>
    <name evidence="11" type="primary">LOC103179196</name>
</gene>
<feature type="domain" description="CSC1/OSCA1-like N-terminal transmembrane" evidence="9">
    <location>
        <begin position="4"/>
        <end position="104"/>
    </location>
</feature>
<dbReference type="AlphaFoldDB" id="A0A4W3HID1"/>
<organism evidence="11 12">
    <name type="scientific">Callorhinchus milii</name>
    <name type="common">Ghost shark</name>
    <dbReference type="NCBI Taxonomy" id="7868"/>
    <lineage>
        <taxon>Eukaryota</taxon>
        <taxon>Metazoa</taxon>
        <taxon>Chordata</taxon>
        <taxon>Craniata</taxon>
        <taxon>Vertebrata</taxon>
        <taxon>Chondrichthyes</taxon>
        <taxon>Holocephali</taxon>
        <taxon>Chimaeriformes</taxon>
        <taxon>Callorhinchidae</taxon>
        <taxon>Callorhinchus</taxon>
    </lineage>
</organism>
<dbReference type="Proteomes" id="UP000314986">
    <property type="component" value="Unassembled WGS sequence"/>
</dbReference>
<evidence type="ECO:0000313" key="11">
    <source>
        <dbReference type="Ensembl" id="ENSCMIP00000009334.1"/>
    </source>
</evidence>
<dbReference type="InterPro" id="IPR003864">
    <property type="entry name" value="CSC1/OSCA1-like_7TM"/>
</dbReference>
<evidence type="ECO:0000256" key="5">
    <source>
        <dbReference type="ARBA" id="ARBA00022989"/>
    </source>
</evidence>
<evidence type="ECO:0000259" key="9">
    <source>
        <dbReference type="Pfam" id="PF13967"/>
    </source>
</evidence>
<dbReference type="OMA" id="HEERAIT"/>
<dbReference type="Ensembl" id="ENSCMIT00000009591.1">
    <property type="protein sequence ID" value="ENSCMIP00000009334.1"/>
    <property type="gene ID" value="ENSCMIG00000004958.1"/>
</dbReference>
<accession>A0A4W3HID1</accession>
<reference evidence="12" key="3">
    <citation type="journal article" date="2014" name="Nature">
        <title>Elephant shark genome provides unique insights into gnathostome evolution.</title>
        <authorList>
            <consortium name="International Elephant Shark Genome Sequencing Consortium"/>
            <person name="Venkatesh B."/>
            <person name="Lee A.P."/>
            <person name="Ravi V."/>
            <person name="Maurya A.K."/>
            <person name="Lian M.M."/>
            <person name="Swann J.B."/>
            <person name="Ohta Y."/>
            <person name="Flajnik M.F."/>
            <person name="Sutoh Y."/>
            <person name="Kasahara M."/>
            <person name="Hoon S."/>
            <person name="Gangu V."/>
            <person name="Roy S.W."/>
            <person name="Irimia M."/>
            <person name="Korzh V."/>
            <person name="Kondrychyn I."/>
            <person name="Lim Z.W."/>
            <person name="Tay B.H."/>
            <person name="Tohari S."/>
            <person name="Kong K.W."/>
            <person name="Ho S."/>
            <person name="Lorente-Galdos B."/>
            <person name="Quilez J."/>
            <person name="Marques-Bonet T."/>
            <person name="Raney B.J."/>
            <person name="Ingham P.W."/>
            <person name="Tay A."/>
            <person name="Hillier L.W."/>
            <person name="Minx P."/>
            <person name="Boehm T."/>
            <person name="Wilson R.K."/>
            <person name="Brenner S."/>
            <person name="Warren W.C."/>
        </authorList>
    </citation>
    <scope>NUCLEOTIDE SEQUENCE [LARGE SCALE GENOMIC DNA]</scope>
</reference>
<dbReference type="PANTHER" id="PTHR13018">
    <property type="entry name" value="PROBABLE MEMBRANE PROTEIN DUF221-RELATED"/>
    <property type="match status" value="1"/>
</dbReference>
<name>A0A4W3HID1_CALMI</name>
<comment type="subcellular location">
    <subcellularLocation>
        <location evidence="1">Membrane</location>
        <topology evidence="1">Multi-pass membrane protein</topology>
    </subcellularLocation>
</comment>
<protein>
    <submittedName>
        <fullName evidence="11">Transmembrane protein 63A</fullName>
    </submittedName>
</protein>
<dbReference type="PANTHER" id="PTHR13018:SF24">
    <property type="entry name" value="CSC1-LIKE PROTEIN 1"/>
    <property type="match status" value="1"/>
</dbReference>
<dbReference type="GO" id="GO:0005227">
    <property type="term" value="F:calcium-activated cation channel activity"/>
    <property type="evidence" value="ECO:0007669"/>
    <property type="project" value="InterPro"/>
</dbReference>
<keyword evidence="3" id="KW-0813">Transport</keyword>
<reference evidence="11" key="5">
    <citation type="submission" date="2025-09" db="UniProtKB">
        <authorList>
            <consortium name="Ensembl"/>
        </authorList>
    </citation>
    <scope>IDENTIFICATION</scope>
</reference>
<comment type="similarity">
    <text evidence="2">Belongs to the CSC1 (TC 1.A.17) family.</text>
</comment>
<feature type="domain" description="CSC1/OSCA1-like 7TM region" evidence="8">
    <location>
        <begin position="291"/>
        <end position="546"/>
    </location>
</feature>
<evidence type="ECO:0000256" key="1">
    <source>
        <dbReference type="ARBA" id="ARBA00004141"/>
    </source>
</evidence>
<feature type="transmembrane region" description="Helical" evidence="7">
    <location>
        <begin position="38"/>
        <end position="57"/>
    </location>
</feature>
<evidence type="ECO:0000256" key="4">
    <source>
        <dbReference type="ARBA" id="ARBA00022692"/>
    </source>
</evidence>
<sequence length="640" mass="73285">MNDAGFCSWLTRIFTLRDEEIREQCGDDAIQYLSFQRYVIVLLTALSVLSVAVILPVNLSGSLHTNDPISFGRTTIANMKTDNNLLWLHTVFAVIYLLLTIFIMKHHTSRIDFCCSEAYPTVSVLDVQRCYDVARLIKVDVKRRKVERSGRYYTDLLQREGQHVRINTKPCGQFCCCDVSGCERVDAVEYYSGLKERVMEEFEREKERAESKPLDLAFVTFQDTSMATLVLRDFNTVRCHGCTWRAEPQPSSFSQTLHPQSWTVSYAWGSQNVCWGENISVHGIRWWSSCLIINFFLFILLFFLTTPSIVLSTMDKFNVTKPIEYLNSPIISQFSSTFLLWTFSALLPILVLYSSLLERHWTRSAENRITMHKLYTYLIIMVLILPSLGLTSLDVFFRWLFDKKFLENGKIQFECVFLPDQGAFFVNYVIASAFIGNGMELLRLPQLLLYTGRMILAKTAAERSVVKQHQAIECEFGASYAWMLCSVTVVVAYSITCPIIVPFGLIYTLLKHMVDRHNLYYSFLPTRLDRRIHSAAVKQLLAAPIICLCWLLFFSVLRGGVNASTSIFTFFVLVLTILACLAAGCFGFFKRYFDNLLVRSWVRRQTRSSLPVCWGWGACVGGIFGDQLGVLTHVETHRCA</sequence>
<evidence type="ECO:0000259" key="10">
    <source>
        <dbReference type="Pfam" id="PF14703"/>
    </source>
</evidence>
<evidence type="ECO:0000256" key="7">
    <source>
        <dbReference type="SAM" id="Phobius"/>
    </source>
</evidence>
<feature type="transmembrane region" description="Helical" evidence="7">
    <location>
        <begin position="330"/>
        <end position="353"/>
    </location>
</feature>
<dbReference type="Pfam" id="PF13967">
    <property type="entry name" value="RSN1_TM"/>
    <property type="match status" value="1"/>
</dbReference>
<feature type="transmembrane region" description="Helical" evidence="7">
    <location>
        <begin position="480"/>
        <end position="510"/>
    </location>
</feature>
<feature type="transmembrane region" description="Helical" evidence="7">
    <location>
        <begin position="540"/>
        <end position="561"/>
    </location>
</feature>
<evidence type="ECO:0000313" key="12">
    <source>
        <dbReference type="Proteomes" id="UP000314986"/>
    </source>
</evidence>
<dbReference type="Pfam" id="PF14703">
    <property type="entry name" value="PHM7_cyt"/>
    <property type="match status" value="1"/>
</dbReference>
<dbReference type="InterPro" id="IPR045122">
    <property type="entry name" value="Csc1-like"/>
</dbReference>
<feature type="transmembrane region" description="Helical" evidence="7">
    <location>
        <begin position="85"/>
        <end position="103"/>
    </location>
</feature>
<evidence type="ECO:0000259" key="8">
    <source>
        <dbReference type="Pfam" id="PF02714"/>
    </source>
</evidence>
<reference evidence="12" key="2">
    <citation type="journal article" date="2007" name="PLoS Biol.">
        <title>Survey sequencing and comparative analysis of the elephant shark (Callorhinchus milii) genome.</title>
        <authorList>
            <person name="Venkatesh B."/>
            <person name="Kirkness E.F."/>
            <person name="Loh Y.H."/>
            <person name="Halpern A.L."/>
            <person name="Lee A.P."/>
            <person name="Johnson J."/>
            <person name="Dandona N."/>
            <person name="Viswanathan L.D."/>
            <person name="Tay A."/>
            <person name="Venter J.C."/>
            <person name="Strausberg R.L."/>
            <person name="Brenner S."/>
        </authorList>
    </citation>
    <scope>NUCLEOTIDE SEQUENCE [LARGE SCALE GENOMIC DNA]</scope>
</reference>
<evidence type="ECO:0000256" key="3">
    <source>
        <dbReference type="ARBA" id="ARBA00022448"/>
    </source>
</evidence>
<keyword evidence="12" id="KW-1185">Reference proteome</keyword>
<feature type="transmembrane region" description="Helical" evidence="7">
    <location>
        <begin position="567"/>
        <end position="589"/>
    </location>
</feature>
<dbReference type="GO" id="GO:0005886">
    <property type="term" value="C:plasma membrane"/>
    <property type="evidence" value="ECO:0007669"/>
    <property type="project" value="TreeGrafter"/>
</dbReference>
<dbReference type="InterPro" id="IPR032880">
    <property type="entry name" value="CSC1/OSCA1-like_N"/>
</dbReference>
<evidence type="ECO:0000256" key="2">
    <source>
        <dbReference type="ARBA" id="ARBA00007779"/>
    </source>
</evidence>
<dbReference type="InterPro" id="IPR027815">
    <property type="entry name" value="CSC1/OSCA1-like_cyt"/>
</dbReference>
<dbReference type="InParanoid" id="A0A4W3HID1"/>
<feature type="transmembrane region" description="Helical" evidence="7">
    <location>
        <begin position="374"/>
        <end position="401"/>
    </location>
</feature>
<keyword evidence="6 7" id="KW-0472">Membrane</keyword>
<reference evidence="12" key="1">
    <citation type="journal article" date="2006" name="Science">
        <title>Ancient noncoding elements conserved in the human genome.</title>
        <authorList>
            <person name="Venkatesh B."/>
            <person name="Kirkness E.F."/>
            <person name="Loh Y.H."/>
            <person name="Halpern A.L."/>
            <person name="Lee A.P."/>
            <person name="Johnson J."/>
            <person name="Dandona N."/>
            <person name="Viswanathan L.D."/>
            <person name="Tay A."/>
            <person name="Venter J.C."/>
            <person name="Strausberg R.L."/>
            <person name="Brenner S."/>
        </authorList>
    </citation>
    <scope>NUCLEOTIDE SEQUENCE [LARGE SCALE GENOMIC DNA]</scope>
</reference>
<dbReference type="Pfam" id="PF02714">
    <property type="entry name" value="RSN1_7TM"/>
    <property type="match status" value="1"/>
</dbReference>
<feature type="transmembrane region" description="Helical" evidence="7">
    <location>
        <begin position="291"/>
        <end position="310"/>
    </location>
</feature>
<proteinExistence type="inferred from homology"/>
<dbReference type="GeneTree" id="ENSGT00940000159576"/>